<comment type="caution">
    <text evidence="2">The sequence shown here is derived from an EMBL/GenBank/DDBJ whole genome shotgun (WGS) entry which is preliminary data.</text>
</comment>
<dbReference type="PANTHER" id="PTHR31672:SF10">
    <property type="entry name" value="F-BOX DOMAIN-CONTAINING PROTEIN"/>
    <property type="match status" value="1"/>
</dbReference>
<keyword evidence="3" id="KW-1185">Reference proteome</keyword>
<dbReference type="AlphaFoldDB" id="A0A6A4LIB6"/>
<accession>A0A6A4LIB6</accession>
<evidence type="ECO:0000313" key="3">
    <source>
        <dbReference type="Proteomes" id="UP000428333"/>
    </source>
</evidence>
<feature type="domain" description="F-box associated beta-propeller type 1" evidence="1">
    <location>
        <begin position="18"/>
        <end position="239"/>
    </location>
</feature>
<sequence length="260" mass="29295">MVVPRPGVSFTSGQRPWFHTFGFGFDELRNDYKVVAIMSLQGDVYQPRVEVYSLNSGIWREISPKGLIYTLPLGAPHAYLNGIAHWVATDYRKPRSNAKRSCILTFSIKDEVFGEMILPEVGTMQTEIMVTVLQNSLAVIYIDYNFGDGEVPGCWVWMMKNYSVEESWSLLFRVDHSRVLDWPVGFKVNGELVMKTRAVSLVSYDPKNKQVKDLGIHGCKIQNGAIDSFYLGKYVESLVLLDREASAPVHMGTSDGSLLI</sequence>
<evidence type="ECO:0000259" key="1">
    <source>
        <dbReference type="Pfam" id="PF07734"/>
    </source>
</evidence>
<protein>
    <recommendedName>
        <fullName evidence="1">F-box associated beta-propeller type 1 domain-containing protein</fullName>
    </recommendedName>
</protein>
<proteinExistence type="predicted"/>
<organism evidence="2 3">
    <name type="scientific">Rhododendron williamsianum</name>
    <dbReference type="NCBI Taxonomy" id="262921"/>
    <lineage>
        <taxon>Eukaryota</taxon>
        <taxon>Viridiplantae</taxon>
        <taxon>Streptophyta</taxon>
        <taxon>Embryophyta</taxon>
        <taxon>Tracheophyta</taxon>
        <taxon>Spermatophyta</taxon>
        <taxon>Magnoliopsida</taxon>
        <taxon>eudicotyledons</taxon>
        <taxon>Gunneridae</taxon>
        <taxon>Pentapetalae</taxon>
        <taxon>asterids</taxon>
        <taxon>Ericales</taxon>
        <taxon>Ericaceae</taxon>
        <taxon>Ericoideae</taxon>
        <taxon>Rhodoreae</taxon>
        <taxon>Rhododendron</taxon>
    </lineage>
</organism>
<dbReference type="OrthoDB" id="1698486at2759"/>
<evidence type="ECO:0000313" key="2">
    <source>
        <dbReference type="EMBL" id="KAE9455951.1"/>
    </source>
</evidence>
<feature type="non-terminal residue" evidence="2">
    <location>
        <position position="1"/>
    </location>
</feature>
<dbReference type="Pfam" id="PF07734">
    <property type="entry name" value="FBA_1"/>
    <property type="match status" value="1"/>
</dbReference>
<dbReference type="NCBIfam" id="TIGR01640">
    <property type="entry name" value="F_box_assoc_1"/>
    <property type="match status" value="1"/>
</dbReference>
<dbReference type="EMBL" id="QEFC01001772">
    <property type="protein sequence ID" value="KAE9455951.1"/>
    <property type="molecule type" value="Genomic_DNA"/>
</dbReference>
<reference evidence="2 3" key="1">
    <citation type="journal article" date="2019" name="Genome Biol. Evol.">
        <title>The Rhododendron genome and chromosomal organization provide insight into shared whole-genome duplications across the heath family (Ericaceae).</title>
        <authorList>
            <person name="Soza V.L."/>
            <person name="Lindsley D."/>
            <person name="Waalkes A."/>
            <person name="Ramage E."/>
            <person name="Patwardhan R.P."/>
            <person name="Burton J.N."/>
            <person name="Adey A."/>
            <person name="Kumar A."/>
            <person name="Qiu R."/>
            <person name="Shendure J."/>
            <person name="Hall B."/>
        </authorList>
    </citation>
    <scope>NUCLEOTIDE SEQUENCE [LARGE SCALE GENOMIC DNA]</scope>
    <source>
        <strain evidence="2">RSF 1966-606</strain>
    </source>
</reference>
<name>A0A6A4LIB6_9ERIC</name>
<gene>
    <name evidence="2" type="ORF">C3L33_12150</name>
</gene>
<dbReference type="PANTHER" id="PTHR31672">
    <property type="entry name" value="BNACNNG10540D PROTEIN"/>
    <property type="match status" value="1"/>
</dbReference>
<dbReference type="InterPro" id="IPR017451">
    <property type="entry name" value="F-box-assoc_interact_dom"/>
</dbReference>
<dbReference type="Proteomes" id="UP000428333">
    <property type="component" value="Linkage Group LG07"/>
</dbReference>
<dbReference type="InterPro" id="IPR006527">
    <property type="entry name" value="F-box-assoc_dom_typ1"/>
</dbReference>
<dbReference type="InterPro" id="IPR050796">
    <property type="entry name" value="SCF_F-box_component"/>
</dbReference>